<dbReference type="InterPro" id="IPR001387">
    <property type="entry name" value="Cro/C1-type_HTH"/>
</dbReference>
<dbReference type="InterPro" id="IPR019546">
    <property type="entry name" value="TAT_signal_bac_arc"/>
</dbReference>
<comment type="caution">
    <text evidence="2">The sequence shown here is derived from an EMBL/GenBank/DDBJ whole genome shotgun (WGS) entry which is preliminary data.</text>
</comment>
<keyword evidence="3" id="KW-1185">Reference proteome</keyword>
<evidence type="ECO:0000313" key="3">
    <source>
        <dbReference type="Proteomes" id="UP000308760"/>
    </source>
</evidence>
<dbReference type="InterPro" id="IPR010982">
    <property type="entry name" value="Lambda_DNA-bd_dom_sf"/>
</dbReference>
<protein>
    <submittedName>
        <fullName evidence="2">Helix-turn-helix domain-containing protein</fullName>
    </submittedName>
</protein>
<dbReference type="AlphaFoldDB" id="A0A4S8QA80"/>
<evidence type="ECO:0000259" key="1">
    <source>
        <dbReference type="PROSITE" id="PS50943"/>
    </source>
</evidence>
<dbReference type="CDD" id="cd00093">
    <property type="entry name" value="HTH_XRE"/>
    <property type="match status" value="1"/>
</dbReference>
<accession>A0A4S8QA80</accession>
<evidence type="ECO:0000313" key="2">
    <source>
        <dbReference type="EMBL" id="THV41383.1"/>
    </source>
</evidence>
<dbReference type="PROSITE" id="PS50943">
    <property type="entry name" value="HTH_CROC1"/>
    <property type="match status" value="1"/>
</dbReference>
<sequence length="454" mass="48034">MSPSSHLQTVLTRMPNPSMLRAAPVKSCEIRRPPVNSYNGIGGLLRHLRRGSGMTLAAVASRVGCAVSQISQVETGTRSLKPWLAESLDVVYGTAGMISALAAEAEIGSVEEVVAVRIPGENTTLMLSRRQFLTAIGLGAAGALPGLKEAVGRLTPTAELVDELRDSFAQLRNAARLTAPTHVIPALMGQVAIIDAVRHSSTGEVRVNLDRLQARLAETLSWMCEEAGDGSAALFWIDRTSEWAARSAWTAMSHYTSIRRSMLALSTAGFAPAAIDHARPVLASTGAPHRLKALAAKQVAFGNALLGLPDATQYALDLTARHLEASDGSDQNSTVGQTSLPTDDLLLMFRATCDVYLGGGPLTIAEFEPRLHAISAASARSGAINTAKLARAYASAGDVDRACRLAADVLDGGGATESRSTRVELVRALTLIRTRWPGREETAELSRKLESVSG</sequence>
<reference evidence="2 3" key="2">
    <citation type="submission" date="2019-05" db="EMBL/GenBank/DDBJ databases">
        <title>Glycomyces buryatensis sp. nov.</title>
        <authorList>
            <person name="Nikitina E."/>
        </authorList>
    </citation>
    <scope>NUCLEOTIDE SEQUENCE [LARGE SCALE GENOMIC DNA]</scope>
    <source>
        <strain evidence="2 3">18</strain>
    </source>
</reference>
<dbReference type="SUPFAM" id="SSF47413">
    <property type="entry name" value="lambda repressor-like DNA-binding domains"/>
    <property type="match status" value="1"/>
</dbReference>
<dbReference type="OrthoDB" id="4517420at2"/>
<dbReference type="Gene3D" id="1.10.260.40">
    <property type="entry name" value="lambda repressor-like DNA-binding domains"/>
    <property type="match status" value="1"/>
</dbReference>
<reference evidence="3" key="1">
    <citation type="submission" date="2019-04" db="EMBL/GenBank/DDBJ databases">
        <title>Nocardioides xinjiangensis sp. nov.</title>
        <authorList>
            <person name="Liu S."/>
        </authorList>
    </citation>
    <scope>NUCLEOTIDE SEQUENCE [LARGE SCALE GENOMIC DNA]</scope>
    <source>
        <strain evidence="3">18</strain>
    </source>
</reference>
<dbReference type="NCBIfam" id="TIGR01409">
    <property type="entry name" value="TAT_signal_seq"/>
    <property type="match status" value="1"/>
</dbReference>
<dbReference type="GO" id="GO:0003677">
    <property type="term" value="F:DNA binding"/>
    <property type="evidence" value="ECO:0007669"/>
    <property type="project" value="InterPro"/>
</dbReference>
<feature type="domain" description="HTH cro/C1-type" evidence="1">
    <location>
        <begin position="45"/>
        <end position="98"/>
    </location>
</feature>
<proteinExistence type="predicted"/>
<gene>
    <name evidence="2" type="ORF">FAB82_11990</name>
</gene>
<dbReference type="Pfam" id="PF13560">
    <property type="entry name" value="HTH_31"/>
    <property type="match status" value="1"/>
</dbReference>
<name>A0A4S8QA80_9ACTN</name>
<dbReference type="Proteomes" id="UP000308760">
    <property type="component" value="Unassembled WGS sequence"/>
</dbReference>
<dbReference type="SMART" id="SM00530">
    <property type="entry name" value="HTH_XRE"/>
    <property type="match status" value="1"/>
</dbReference>
<dbReference type="EMBL" id="STGY01000045">
    <property type="protein sequence ID" value="THV41383.1"/>
    <property type="molecule type" value="Genomic_DNA"/>
</dbReference>
<organism evidence="2 3">
    <name type="scientific">Glycomyces buryatensis</name>
    <dbReference type="NCBI Taxonomy" id="2570927"/>
    <lineage>
        <taxon>Bacteria</taxon>
        <taxon>Bacillati</taxon>
        <taxon>Actinomycetota</taxon>
        <taxon>Actinomycetes</taxon>
        <taxon>Glycomycetales</taxon>
        <taxon>Glycomycetaceae</taxon>
        <taxon>Glycomyces</taxon>
    </lineage>
</organism>